<comment type="caution">
    <text evidence="1">The sequence shown here is derived from an EMBL/GenBank/DDBJ whole genome shotgun (WGS) entry which is preliminary data.</text>
</comment>
<dbReference type="Pfam" id="PF25705">
    <property type="entry name" value="Gad1"/>
    <property type="match status" value="1"/>
</dbReference>
<dbReference type="RefSeq" id="WP_160498485.1">
    <property type="nucleotide sequence ID" value="NZ_WUBI01000002.1"/>
</dbReference>
<reference evidence="1 2" key="1">
    <citation type="submission" date="2019-12" db="EMBL/GenBank/DDBJ databases">
        <title>Paenibacillus sp. nov., an endophytic bacterium isolated from the stem of Dendrobium.</title>
        <authorList>
            <person name="Zhao R."/>
        </authorList>
    </citation>
    <scope>NUCLEOTIDE SEQUENCE [LARGE SCALE GENOMIC DNA]</scope>
    <source>
        <strain evidence="1 2">HJL G12</strain>
    </source>
</reference>
<evidence type="ECO:0000313" key="2">
    <source>
        <dbReference type="Proteomes" id="UP000460318"/>
    </source>
</evidence>
<proteinExistence type="predicted"/>
<gene>
    <name evidence="1" type="ORF">GRF59_14725</name>
</gene>
<accession>A0A7X3LIR7</accession>
<evidence type="ECO:0000313" key="1">
    <source>
        <dbReference type="EMBL" id="MWV44873.1"/>
    </source>
</evidence>
<name>A0A7X3LIR7_9BACL</name>
<sequence length="300" mass="34855">MNRGKAPASESLKLIAIKTKSKVYVSDNINNDSYFYSRIKDLIFDGSKPENTYKSDWFEVPCVPTTIQRSLPAEQINVRYELKEVHYNTGLPKVLQYSDFDEDTGQYESVYGLYERKFDLTEPGLENVEFELNVIAELEDFEIVRSDFQLQHSILDHITTHPILLSTKPCKLSRQESFNIVRKYIKANIDSKYASVTSDYDFCLSVSKKIEHAPESYRVDVGKRKPKYETRYSRSRTVKVYETAPKSYQTYPVIEPFEGKNEDDLKDIIQKFLDELMIVINKPLVECEHCKGYGVILDEV</sequence>
<dbReference type="EMBL" id="WUBI01000002">
    <property type="protein sequence ID" value="MWV44873.1"/>
    <property type="molecule type" value="Genomic_DNA"/>
</dbReference>
<organism evidence="1 2">
    <name type="scientific">Paenibacillus dendrobii</name>
    <dbReference type="NCBI Taxonomy" id="2691084"/>
    <lineage>
        <taxon>Bacteria</taxon>
        <taxon>Bacillati</taxon>
        <taxon>Bacillota</taxon>
        <taxon>Bacilli</taxon>
        <taxon>Bacillales</taxon>
        <taxon>Paenibacillaceae</taxon>
        <taxon>Paenibacillus</taxon>
    </lineage>
</organism>
<protein>
    <submittedName>
        <fullName evidence="1">Uncharacterized protein</fullName>
    </submittedName>
</protein>
<keyword evidence="2" id="KW-1185">Reference proteome</keyword>
<dbReference type="AlphaFoldDB" id="A0A7X3LIR7"/>
<dbReference type="Proteomes" id="UP000460318">
    <property type="component" value="Unassembled WGS sequence"/>
</dbReference>
<dbReference type="InterPro" id="IPR057845">
    <property type="entry name" value="Gad1"/>
</dbReference>